<evidence type="ECO:0000313" key="2">
    <source>
        <dbReference type="EMBL" id="MFC4504171.1"/>
    </source>
</evidence>
<organism evidence="2 3">
    <name type="scientific">Streptomyces vulcanius</name>
    <dbReference type="NCBI Taxonomy" id="1441876"/>
    <lineage>
        <taxon>Bacteria</taxon>
        <taxon>Bacillati</taxon>
        <taxon>Actinomycetota</taxon>
        <taxon>Actinomycetes</taxon>
        <taxon>Kitasatosporales</taxon>
        <taxon>Streptomycetaceae</taxon>
        <taxon>Streptomyces</taxon>
    </lineage>
</organism>
<accession>A0ABV9B0R7</accession>
<proteinExistence type="predicted"/>
<protein>
    <submittedName>
        <fullName evidence="2">Uncharacterized protein</fullName>
    </submittedName>
</protein>
<evidence type="ECO:0000313" key="3">
    <source>
        <dbReference type="Proteomes" id="UP001595839"/>
    </source>
</evidence>
<reference evidence="3" key="1">
    <citation type="journal article" date="2019" name="Int. J. Syst. Evol. Microbiol.">
        <title>The Global Catalogue of Microorganisms (GCM) 10K type strain sequencing project: providing services to taxonomists for standard genome sequencing and annotation.</title>
        <authorList>
            <consortium name="The Broad Institute Genomics Platform"/>
            <consortium name="The Broad Institute Genome Sequencing Center for Infectious Disease"/>
            <person name="Wu L."/>
            <person name="Ma J."/>
        </authorList>
    </citation>
    <scope>NUCLEOTIDE SEQUENCE [LARGE SCALE GENOMIC DNA]</scope>
    <source>
        <strain evidence="3">CGMCC 4.7177</strain>
    </source>
</reference>
<sequence length="160" mass="17920">MITFTFEPRAEDPSWDPAWRAEKSDRPEHPELTNSDFCLELFQADLRLVVHGVDLSVDLPGLPVVDLALMLQYATTTLETESAIAVEASLTQHVYAFSREGDSVTLTTEWPPAVAKLTWTELRELTARAKSEAVRLITTAHPELRDHEWLRETVGAPPVA</sequence>
<dbReference type="EMBL" id="JBHSFK010000024">
    <property type="protein sequence ID" value="MFC4504171.1"/>
    <property type="molecule type" value="Genomic_DNA"/>
</dbReference>
<feature type="compositionally biased region" description="Basic and acidic residues" evidence="1">
    <location>
        <begin position="19"/>
        <end position="30"/>
    </location>
</feature>
<gene>
    <name evidence="2" type="ORF">ACFPIH_32470</name>
</gene>
<feature type="region of interest" description="Disordered" evidence="1">
    <location>
        <begin position="1"/>
        <end position="30"/>
    </location>
</feature>
<dbReference type="Proteomes" id="UP001595839">
    <property type="component" value="Unassembled WGS sequence"/>
</dbReference>
<evidence type="ECO:0000256" key="1">
    <source>
        <dbReference type="SAM" id="MobiDB-lite"/>
    </source>
</evidence>
<dbReference type="RefSeq" id="WP_381180419.1">
    <property type="nucleotide sequence ID" value="NZ_JBHSFK010000024.1"/>
</dbReference>
<comment type="caution">
    <text evidence="2">The sequence shown here is derived from an EMBL/GenBank/DDBJ whole genome shotgun (WGS) entry which is preliminary data.</text>
</comment>
<name>A0ABV9B0R7_9ACTN</name>
<keyword evidence="3" id="KW-1185">Reference proteome</keyword>